<dbReference type="PANTHER" id="PTHR40446:SF2">
    <property type="entry name" value="N-ACETYLGLUCOSAMINE-1-PHOSPHODIESTER ALPHA-N-ACETYLGLUCOSAMINIDASE"/>
    <property type="match status" value="1"/>
</dbReference>
<dbReference type="AlphaFoldDB" id="A0A1M4WU49"/>
<name>A0A1M4WU49_9THEO</name>
<keyword evidence="1" id="KW-0472">Membrane</keyword>
<dbReference type="RefSeq" id="WP_073342107.1">
    <property type="nucleotide sequence ID" value="NZ_FQVH01000006.1"/>
</dbReference>
<dbReference type="OrthoDB" id="9816453at2"/>
<dbReference type="STRING" id="1121256.SAMN02746089_00907"/>
<dbReference type="EMBL" id="FQVH01000006">
    <property type="protein sequence ID" value="SHE84766.1"/>
    <property type="molecule type" value="Genomic_DNA"/>
</dbReference>
<accession>A0A1M4WU49</accession>
<reference evidence="3 4" key="1">
    <citation type="submission" date="2016-11" db="EMBL/GenBank/DDBJ databases">
        <authorList>
            <person name="Jaros S."/>
            <person name="Januszkiewicz K."/>
            <person name="Wedrychowicz H."/>
        </authorList>
    </citation>
    <scope>NUCLEOTIDE SEQUENCE [LARGE SCALE GENOMIC DNA]</scope>
    <source>
        <strain evidence="3 4">DSM 17918</strain>
    </source>
</reference>
<feature type="domain" description="Phosphodiester glycosidase" evidence="2">
    <location>
        <begin position="140"/>
        <end position="319"/>
    </location>
</feature>
<keyword evidence="4" id="KW-1185">Reference proteome</keyword>
<organism evidence="3 4">
    <name type="scientific">Caldanaerobius fijiensis DSM 17918</name>
    <dbReference type="NCBI Taxonomy" id="1121256"/>
    <lineage>
        <taxon>Bacteria</taxon>
        <taxon>Bacillati</taxon>
        <taxon>Bacillota</taxon>
        <taxon>Clostridia</taxon>
        <taxon>Thermoanaerobacterales</taxon>
        <taxon>Thermoanaerobacteraceae</taxon>
        <taxon>Caldanaerobius</taxon>
    </lineage>
</organism>
<evidence type="ECO:0000259" key="2">
    <source>
        <dbReference type="Pfam" id="PF09992"/>
    </source>
</evidence>
<dbReference type="PANTHER" id="PTHR40446">
    <property type="entry name" value="N-ACETYLGLUCOSAMINE-1-PHOSPHODIESTER ALPHA-N-ACETYLGLUCOSAMINIDASE"/>
    <property type="match status" value="1"/>
</dbReference>
<dbReference type="Proteomes" id="UP000184088">
    <property type="component" value="Unassembled WGS sequence"/>
</dbReference>
<sequence>MGNRTTFKKIVIFMVFEILFTLVTLPYMIFYGPFTNVRNTLVTTAMTTFKHQYLATLFLPKDVIDKIMKKNSSSIKSGASNKNLINFKNNHDNSIELYNVSGAHFKGKLLLIHDPTRIYVGYSYYIPKKGETTSSIARRNHAIAAINAGGFVDSGMKGTGGAPQGIIIHDYKVIYSTDTNPDDNVSLIGFTGDGKLLVGQYKYKDIPFLSIKEAVSFGPALVIDGKPMIEKGDGGWGIAPRTAIGQRKDGTVIFLVIDGRSLRSVGATLRDVQNIMLKFGAYNAVNLDGGSSTTMYFKGKIINNPSDALGERLVPTIFYAK</sequence>
<evidence type="ECO:0000313" key="3">
    <source>
        <dbReference type="EMBL" id="SHE84766.1"/>
    </source>
</evidence>
<feature type="transmembrane region" description="Helical" evidence="1">
    <location>
        <begin position="12"/>
        <end position="34"/>
    </location>
</feature>
<dbReference type="InterPro" id="IPR018711">
    <property type="entry name" value="NAGPA"/>
</dbReference>
<protein>
    <submittedName>
        <fullName evidence="3">Exopolysaccharide biosynthesis protein</fullName>
    </submittedName>
</protein>
<proteinExistence type="predicted"/>
<keyword evidence="1" id="KW-1133">Transmembrane helix</keyword>
<dbReference type="Pfam" id="PF09992">
    <property type="entry name" value="NAGPA"/>
    <property type="match status" value="1"/>
</dbReference>
<evidence type="ECO:0000313" key="4">
    <source>
        <dbReference type="Proteomes" id="UP000184088"/>
    </source>
</evidence>
<gene>
    <name evidence="3" type="ORF">SAMN02746089_00907</name>
</gene>
<evidence type="ECO:0000256" key="1">
    <source>
        <dbReference type="SAM" id="Phobius"/>
    </source>
</evidence>
<keyword evidence="1" id="KW-0812">Transmembrane</keyword>